<comment type="caution">
    <text evidence="1">The sequence shown here is derived from an EMBL/GenBank/DDBJ whole genome shotgun (WGS) entry which is preliminary data.</text>
</comment>
<dbReference type="InterPro" id="IPR036188">
    <property type="entry name" value="FAD/NAD-bd_sf"/>
</dbReference>
<dbReference type="GeneID" id="59281805"/>
<dbReference type="EMBL" id="JACCJC010000001">
    <property type="protein sequence ID" value="KAF6241415.1"/>
    <property type="molecule type" value="Genomic_DNA"/>
</dbReference>
<proteinExistence type="predicted"/>
<dbReference type="OrthoDB" id="4570620at2759"/>
<name>A0A8H6G6H0_9LECA</name>
<dbReference type="RefSeq" id="XP_037170655.1">
    <property type="nucleotide sequence ID" value="XM_037302076.1"/>
</dbReference>
<dbReference type="AlphaFoldDB" id="A0A8H6G6H0"/>
<dbReference type="Gene3D" id="3.50.50.60">
    <property type="entry name" value="FAD/NAD(P)-binding domain"/>
    <property type="match status" value="1"/>
</dbReference>
<gene>
    <name evidence="1" type="ORF">HO173_000125</name>
</gene>
<dbReference type="Proteomes" id="UP000578531">
    <property type="component" value="Unassembled WGS sequence"/>
</dbReference>
<evidence type="ECO:0000313" key="1">
    <source>
        <dbReference type="EMBL" id="KAF6241415.1"/>
    </source>
</evidence>
<protein>
    <submittedName>
        <fullName evidence="1">Uncharacterized protein</fullName>
    </submittedName>
</protein>
<accession>A0A8H6G6H0</accession>
<evidence type="ECO:0000313" key="2">
    <source>
        <dbReference type="Proteomes" id="UP000578531"/>
    </source>
</evidence>
<keyword evidence="2" id="KW-1185">Reference proteome</keyword>
<organism evidence="1 2">
    <name type="scientific">Letharia columbiana</name>
    <dbReference type="NCBI Taxonomy" id="112416"/>
    <lineage>
        <taxon>Eukaryota</taxon>
        <taxon>Fungi</taxon>
        <taxon>Dikarya</taxon>
        <taxon>Ascomycota</taxon>
        <taxon>Pezizomycotina</taxon>
        <taxon>Lecanoromycetes</taxon>
        <taxon>OSLEUM clade</taxon>
        <taxon>Lecanoromycetidae</taxon>
        <taxon>Lecanorales</taxon>
        <taxon>Lecanorineae</taxon>
        <taxon>Parmeliaceae</taxon>
        <taxon>Letharia</taxon>
    </lineage>
</organism>
<sequence>MRRASIISAKSHPGYWNKDLLPTTSGLAAGWGKGSYWCPWCDGWEHRDKPFANLRPFSATFVQNSNTQTSLKPDILMLTNRTYNGTTKAQASKDLPDWAERLALYNVTASKTASFQASRA</sequence>
<reference evidence="1 2" key="1">
    <citation type="journal article" date="2020" name="Genomics">
        <title>Complete, high-quality genomes from long-read metagenomic sequencing of two wolf lichen thalli reveals enigmatic genome architecture.</title>
        <authorList>
            <person name="McKenzie S.K."/>
            <person name="Walston R.F."/>
            <person name="Allen J.L."/>
        </authorList>
    </citation>
    <scope>NUCLEOTIDE SEQUENCE [LARGE SCALE GENOMIC DNA]</scope>
    <source>
        <strain evidence="1">WasteWater2</strain>
    </source>
</reference>